<dbReference type="Pfam" id="PF00528">
    <property type="entry name" value="BPD_transp_1"/>
    <property type="match status" value="1"/>
</dbReference>
<feature type="domain" description="ABC transmembrane type-1" evidence="8">
    <location>
        <begin position="63"/>
        <end position="244"/>
    </location>
</feature>
<keyword evidence="2 7" id="KW-0813">Transport</keyword>
<feature type="transmembrane region" description="Helical" evidence="7">
    <location>
        <begin position="194"/>
        <end position="213"/>
    </location>
</feature>
<evidence type="ECO:0000256" key="1">
    <source>
        <dbReference type="ARBA" id="ARBA00004651"/>
    </source>
</evidence>
<evidence type="ECO:0000313" key="10">
    <source>
        <dbReference type="Proteomes" id="UP001244297"/>
    </source>
</evidence>
<dbReference type="CDD" id="cd06261">
    <property type="entry name" value="TM_PBP2"/>
    <property type="match status" value="1"/>
</dbReference>
<keyword evidence="3" id="KW-1003">Cell membrane</keyword>
<evidence type="ECO:0000256" key="5">
    <source>
        <dbReference type="ARBA" id="ARBA00022989"/>
    </source>
</evidence>
<evidence type="ECO:0000256" key="4">
    <source>
        <dbReference type="ARBA" id="ARBA00022692"/>
    </source>
</evidence>
<evidence type="ECO:0000256" key="7">
    <source>
        <dbReference type="RuleBase" id="RU363032"/>
    </source>
</evidence>
<evidence type="ECO:0000256" key="6">
    <source>
        <dbReference type="ARBA" id="ARBA00023136"/>
    </source>
</evidence>
<dbReference type="PROSITE" id="PS50928">
    <property type="entry name" value="ABC_TM1"/>
    <property type="match status" value="1"/>
</dbReference>
<keyword evidence="10" id="KW-1185">Reference proteome</keyword>
<dbReference type="InterPro" id="IPR035906">
    <property type="entry name" value="MetI-like_sf"/>
</dbReference>
<dbReference type="InterPro" id="IPR000515">
    <property type="entry name" value="MetI-like"/>
</dbReference>
<evidence type="ECO:0000256" key="3">
    <source>
        <dbReference type="ARBA" id="ARBA00022475"/>
    </source>
</evidence>
<feature type="transmembrane region" description="Helical" evidence="7">
    <location>
        <begin position="225"/>
        <end position="246"/>
    </location>
</feature>
<feature type="transmembrane region" description="Helical" evidence="7">
    <location>
        <begin position="69"/>
        <end position="90"/>
    </location>
</feature>
<comment type="caution">
    <text evidence="9">The sequence shown here is derived from an EMBL/GenBank/DDBJ whole genome shotgun (WGS) entry which is preliminary data.</text>
</comment>
<dbReference type="Gene3D" id="1.10.3720.10">
    <property type="entry name" value="MetI-like"/>
    <property type="match status" value="1"/>
</dbReference>
<organism evidence="9 10">
    <name type="scientific">Methylobacterium longum</name>
    <dbReference type="NCBI Taxonomy" id="767694"/>
    <lineage>
        <taxon>Bacteria</taxon>
        <taxon>Pseudomonadati</taxon>
        <taxon>Pseudomonadota</taxon>
        <taxon>Alphaproteobacteria</taxon>
        <taxon>Hyphomicrobiales</taxon>
        <taxon>Methylobacteriaceae</taxon>
        <taxon>Methylobacterium</taxon>
    </lineage>
</organism>
<feature type="transmembrane region" description="Helical" evidence="7">
    <location>
        <begin position="169"/>
        <end position="188"/>
    </location>
</feature>
<keyword evidence="6 7" id="KW-0472">Membrane</keyword>
<evidence type="ECO:0000256" key="2">
    <source>
        <dbReference type="ARBA" id="ARBA00022448"/>
    </source>
</evidence>
<dbReference type="RefSeq" id="WP_238290276.1">
    <property type="nucleotide sequence ID" value="NZ_BPQS01000021.1"/>
</dbReference>
<dbReference type="SUPFAM" id="SSF161098">
    <property type="entry name" value="MetI-like"/>
    <property type="match status" value="1"/>
</dbReference>
<proteinExistence type="inferred from homology"/>
<protein>
    <submittedName>
        <fullName evidence="9">ABC transporter permease</fullName>
    </submittedName>
</protein>
<evidence type="ECO:0000313" key="9">
    <source>
        <dbReference type="EMBL" id="MDN3572592.1"/>
    </source>
</evidence>
<gene>
    <name evidence="9" type="ORF">QWZ18_18415</name>
</gene>
<dbReference type="PANTHER" id="PTHR30151">
    <property type="entry name" value="ALKANE SULFONATE ABC TRANSPORTER-RELATED, MEMBRANE SUBUNIT"/>
    <property type="match status" value="1"/>
</dbReference>
<dbReference type="Proteomes" id="UP001244297">
    <property type="component" value="Unassembled WGS sequence"/>
</dbReference>
<sequence length="260" mass="27235">MKFSRRMCVGMATLVVIAAFWYVATTGLGLISAGRFPAPSDVETAAVQAFVRGYPDTTLLVHVLHSLRLVALGFLVSVTLGVPLGLLMGWNRTAEALINPVFLLLRPIPPLAWIPLAILWLGLGDGAKVMVIVIAALPPAVITTQAGVRSVPPQIVEAAQMLGTPRLRFVWDVLAPAAAPMIFTGLRLALQASWTTLVAAELVGSLAGLGYVLNVAQQDLYPGMILVGMAAVGVLGAGSTALLGMAERRAIGWAQLRGAA</sequence>
<comment type="subcellular location">
    <subcellularLocation>
        <location evidence="1 7">Cell membrane</location>
        <topology evidence="1 7">Multi-pass membrane protein</topology>
    </subcellularLocation>
</comment>
<keyword evidence="5 7" id="KW-1133">Transmembrane helix</keyword>
<evidence type="ECO:0000259" key="8">
    <source>
        <dbReference type="PROSITE" id="PS50928"/>
    </source>
</evidence>
<keyword evidence="4 7" id="KW-0812">Transmembrane</keyword>
<accession>A0ABT8ASC2</accession>
<dbReference type="EMBL" id="JAUFPT010000060">
    <property type="protein sequence ID" value="MDN3572592.1"/>
    <property type="molecule type" value="Genomic_DNA"/>
</dbReference>
<feature type="transmembrane region" description="Helical" evidence="7">
    <location>
        <begin position="7"/>
        <end position="31"/>
    </location>
</feature>
<name>A0ABT8ASC2_9HYPH</name>
<dbReference type="PANTHER" id="PTHR30151:SF0">
    <property type="entry name" value="ABC TRANSPORTER PERMEASE PROTEIN MJ0413-RELATED"/>
    <property type="match status" value="1"/>
</dbReference>
<feature type="transmembrane region" description="Helical" evidence="7">
    <location>
        <begin position="102"/>
        <end position="123"/>
    </location>
</feature>
<comment type="similarity">
    <text evidence="7">Belongs to the binding-protein-dependent transport system permease family.</text>
</comment>
<reference evidence="10" key="1">
    <citation type="journal article" date="2019" name="Int. J. Syst. Evol. Microbiol.">
        <title>The Global Catalogue of Microorganisms (GCM) 10K type strain sequencing project: providing services to taxonomists for standard genome sequencing and annotation.</title>
        <authorList>
            <consortium name="The Broad Institute Genomics Platform"/>
            <consortium name="The Broad Institute Genome Sequencing Center for Infectious Disease"/>
            <person name="Wu L."/>
            <person name="Ma J."/>
        </authorList>
    </citation>
    <scope>NUCLEOTIDE SEQUENCE [LARGE SCALE GENOMIC DNA]</scope>
    <source>
        <strain evidence="10">CECT 7806</strain>
    </source>
</reference>